<dbReference type="AlphaFoldDB" id="A0A8K0AAC5"/>
<protein>
    <submittedName>
        <fullName evidence="1">Hypp4534 protein</fullName>
    </submittedName>
</protein>
<reference evidence="1" key="1">
    <citation type="submission" date="2022-01" db="EMBL/GenBank/DDBJ databases">
        <authorList>
            <person name="Braso-Vives M."/>
        </authorList>
    </citation>
    <scope>NUCLEOTIDE SEQUENCE</scope>
</reference>
<dbReference type="OrthoDB" id="412780at2759"/>
<dbReference type="InterPro" id="IPR012674">
    <property type="entry name" value="Calycin"/>
</dbReference>
<gene>
    <name evidence="1" type="primary">Hypp4534</name>
    <name evidence="1" type="ORF">BLAG_LOCUS23149</name>
</gene>
<evidence type="ECO:0000313" key="2">
    <source>
        <dbReference type="Proteomes" id="UP000838412"/>
    </source>
</evidence>
<dbReference type="EMBL" id="OV696693">
    <property type="protein sequence ID" value="CAH1271022.1"/>
    <property type="molecule type" value="Genomic_DNA"/>
</dbReference>
<sequence>MVQKIQKATYPVNASLSGDKFTFKYEFMGIKLETTFTLGVEGEEDDSTVGGKRRVIYTIEGDHLVAVYPNRDGLGTSMRMSSHFVDDDTIHSDVQFGDLVGWIVSKRC</sequence>
<dbReference type="Proteomes" id="UP000838412">
    <property type="component" value="Chromosome 8"/>
</dbReference>
<keyword evidence="2" id="KW-1185">Reference proteome</keyword>
<organism evidence="1 2">
    <name type="scientific">Branchiostoma lanceolatum</name>
    <name type="common">Common lancelet</name>
    <name type="synonym">Amphioxus lanceolatum</name>
    <dbReference type="NCBI Taxonomy" id="7740"/>
    <lineage>
        <taxon>Eukaryota</taxon>
        <taxon>Metazoa</taxon>
        <taxon>Chordata</taxon>
        <taxon>Cephalochordata</taxon>
        <taxon>Leptocardii</taxon>
        <taxon>Amphioxiformes</taxon>
        <taxon>Branchiostomatidae</taxon>
        <taxon>Branchiostoma</taxon>
    </lineage>
</organism>
<evidence type="ECO:0000313" key="1">
    <source>
        <dbReference type="EMBL" id="CAH1271022.1"/>
    </source>
</evidence>
<dbReference type="CDD" id="cd00742">
    <property type="entry name" value="FABP"/>
    <property type="match status" value="1"/>
</dbReference>
<proteinExistence type="predicted"/>
<accession>A0A8K0AAC5</accession>
<name>A0A8K0AAC5_BRALA</name>
<dbReference type="SUPFAM" id="SSF50814">
    <property type="entry name" value="Lipocalins"/>
    <property type="match status" value="1"/>
</dbReference>
<dbReference type="Gene3D" id="2.40.128.20">
    <property type="match status" value="1"/>
</dbReference>